<dbReference type="PANTHER" id="PTHR43156">
    <property type="entry name" value="STAGE II SPORULATION PROTEIN E-RELATED"/>
    <property type="match status" value="1"/>
</dbReference>
<dbReference type="Pfam" id="PF07228">
    <property type="entry name" value="SpoIIE"/>
    <property type="match status" value="1"/>
</dbReference>
<name>A0ABU9LMF7_9BACL</name>
<dbReference type="PROSITE" id="PS50110">
    <property type="entry name" value="RESPONSE_REGULATORY"/>
    <property type="match status" value="1"/>
</dbReference>
<dbReference type="Proteomes" id="UP001398420">
    <property type="component" value="Unassembled WGS sequence"/>
</dbReference>
<gene>
    <name evidence="4" type="ORF">AAF454_11325</name>
</gene>
<accession>A0ABU9LMF7</accession>
<keyword evidence="1" id="KW-0378">Hydrolase</keyword>
<feature type="modified residue" description="4-aspartylphosphate" evidence="2">
    <location>
        <position position="56"/>
    </location>
</feature>
<dbReference type="InterPro" id="IPR036457">
    <property type="entry name" value="PPM-type-like_dom_sf"/>
</dbReference>
<dbReference type="PANTHER" id="PTHR43156:SF14">
    <property type="entry name" value="PHOSPHOSERINE PHOSPHATASE RSBP"/>
    <property type="match status" value="1"/>
</dbReference>
<dbReference type="InterPro" id="IPR052016">
    <property type="entry name" value="Bact_Sigma-Reg"/>
</dbReference>
<sequence>MSILLVDDNLINLFTLEKLLKSSGYEDCIPLNSSKDLLTYMRTPAHARNVDLILLDIMMPEMDGLEACRQIKAMNHAKNVQIIFVTALEDKKKLVEALDIGGSDYISKPLNKTELLARIRVALRLKKELDWHTEHDKKIQIELNLASKVQQNLLSTPFENEQLKIDVSYCPSSNLSGDLYYWYRLDENRYAIILLDMMGHGISSSLICMYISSVLRETINNIVEPVAVMTELNRYMSILHSETDNGIPYYFTGIYLVIDTKEKTIEYINAGHPAGYLTLDEKTVQPLSSNTMAVGFFDKLCAIKDKVHYENDFQIVLFTDGVLEAIHADEYVAEEKIKAHCSHHWICPNTVIDELLPPDQQLNQTDDMCVILIQG</sequence>
<dbReference type="EMBL" id="JBCEWA010000008">
    <property type="protein sequence ID" value="MEL5988993.1"/>
    <property type="molecule type" value="Genomic_DNA"/>
</dbReference>
<dbReference type="SMART" id="SM00448">
    <property type="entry name" value="REC"/>
    <property type="match status" value="1"/>
</dbReference>
<evidence type="ECO:0000256" key="1">
    <source>
        <dbReference type="ARBA" id="ARBA00022801"/>
    </source>
</evidence>
<keyword evidence="5" id="KW-1185">Reference proteome</keyword>
<dbReference type="SUPFAM" id="SSF81606">
    <property type="entry name" value="PP2C-like"/>
    <property type="match status" value="1"/>
</dbReference>
<dbReference type="SMART" id="SM00331">
    <property type="entry name" value="PP2C_SIG"/>
    <property type="match status" value="1"/>
</dbReference>
<dbReference type="Gene3D" id="3.40.50.2300">
    <property type="match status" value="1"/>
</dbReference>
<evidence type="ECO:0000256" key="2">
    <source>
        <dbReference type="PROSITE-ProRule" id="PRU00169"/>
    </source>
</evidence>
<protein>
    <submittedName>
        <fullName evidence="4">Fused response regulator/phosphatase</fullName>
    </submittedName>
</protein>
<dbReference type="Pfam" id="PF00072">
    <property type="entry name" value="Response_reg"/>
    <property type="match status" value="1"/>
</dbReference>
<comment type="caution">
    <text evidence="4">The sequence shown here is derived from an EMBL/GenBank/DDBJ whole genome shotgun (WGS) entry which is preliminary data.</text>
</comment>
<dbReference type="SUPFAM" id="SSF52172">
    <property type="entry name" value="CheY-like"/>
    <property type="match status" value="1"/>
</dbReference>
<dbReference type="Gene3D" id="3.60.40.10">
    <property type="entry name" value="PPM-type phosphatase domain"/>
    <property type="match status" value="1"/>
</dbReference>
<evidence type="ECO:0000313" key="5">
    <source>
        <dbReference type="Proteomes" id="UP001398420"/>
    </source>
</evidence>
<evidence type="ECO:0000313" key="4">
    <source>
        <dbReference type="EMBL" id="MEL5988993.1"/>
    </source>
</evidence>
<keyword evidence="2" id="KW-0597">Phosphoprotein</keyword>
<proteinExistence type="predicted"/>
<feature type="domain" description="Response regulatory" evidence="3">
    <location>
        <begin position="2"/>
        <end position="123"/>
    </location>
</feature>
<reference evidence="4 5" key="1">
    <citation type="submission" date="2024-04" db="EMBL/GenBank/DDBJ databases">
        <authorList>
            <person name="Wu Y.S."/>
            <person name="Zhang L."/>
        </authorList>
    </citation>
    <scope>NUCLEOTIDE SEQUENCE [LARGE SCALE GENOMIC DNA]</scope>
    <source>
        <strain evidence="4 5">KG-01</strain>
    </source>
</reference>
<evidence type="ECO:0000259" key="3">
    <source>
        <dbReference type="PROSITE" id="PS50110"/>
    </source>
</evidence>
<organism evidence="4 5">
    <name type="scientific">Kurthia gibsonii</name>
    <dbReference type="NCBI Taxonomy" id="33946"/>
    <lineage>
        <taxon>Bacteria</taxon>
        <taxon>Bacillati</taxon>
        <taxon>Bacillota</taxon>
        <taxon>Bacilli</taxon>
        <taxon>Bacillales</taxon>
        <taxon>Caryophanaceae</taxon>
        <taxon>Kurthia</taxon>
    </lineage>
</organism>
<dbReference type="InterPro" id="IPR001789">
    <property type="entry name" value="Sig_transdc_resp-reg_receiver"/>
</dbReference>
<dbReference type="InterPro" id="IPR001932">
    <property type="entry name" value="PPM-type_phosphatase-like_dom"/>
</dbReference>
<dbReference type="InterPro" id="IPR011006">
    <property type="entry name" value="CheY-like_superfamily"/>
</dbReference>
<dbReference type="RefSeq" id="WP_121176097.1">
    <property type="nucleotide sequence ID" value="NZ_JBBCRB010000007.1"/>
</dbReference>